<keyword evidence="1" id="KW-0812">Transmembrane</keyword>
<keyword evidence="1" id="KW-1133">Transmembrane helix</keyword>
<dbReference type="HOGENOM" id="CLU_660383_0_0_0"/>
<organism evidence="2 3">
    <name type="scientific">Singulisphaera acidiphila (strain ATCC BAA-1392 / DSM 18658 / VKM B-2454 / MOB10)</name>
    <dbReference type="NCBI Taxonomy" id="886293"/>
    <lineage>
        <taxon>Bacteria</taxon>
        <taxon>Pseudomonadati</taxon>
        <taxon>Planctomycetota</taxon>
        <taxon>Planctomycetia</taxon>
        <taxon>Isosphaerales</taxon>
        <taxon>Isosphaeraceae</taxon>
        <taxon>Singulisphaera</taxon>
    </lineage>
</organism>
<dbReference type="EMBL" id="CP003364">
    <property type="protein sequence ID" value="AGA25265.1"/>
    <property type="molecule type" value="Genomic_DNA"/>
</dbReference>
<protein>
    <submittedName>
        <fullName evidence="2">Uncharacterized protein</fullName>
    </submittedName>
</protein>
<sequence length="416" mass="45834">MGGGGSFACPECGNELKLKGTTAGRQLRCGWCETWVEVPFLPRAVVRRARFSRGRRPKWVTWAWGGVAVVTLLLVVAGTRGILRARSRQRVEGRLTALVAEAEAEENAARFDAAVKAIQDAIAEAARLDSLRPARLEELQRLRDKFVRRAAVAQLESAAKAAPAAAIATYKALLARTWRDGSLEGLEGTLRERLERTRRQWAEADLAAARQAVGAGQPNEAIDLCDRLVKTAEELAPAVQSQLQNDAHAIVVALIDQRGVIFDPPQGQFTLGTPQSYQTTLQPVLSPLLRQHGYVTDRPSSSWNSLWKTRAPYHVAVEVVERQNGSYLNTGSQLSSLSLRLMLNREGSSIWQVGPLLAQTQPSIPSLSAFTASRFATDARRRREFERVLYDDAQATLMVKVQSSLRNLPDVRVSKP</sequence>
<dbReference type="STRING" id="886293.Sinac_0858"/>
<name>L0D8S2_SINAD</name>
<accession>L0D8S2</accession>
<dbReference type="AlphaFoldDB" id="L0D8S2"/>
<gene>
    <name evidence="2" type="ordered locus">Sinac_0858</name>
</gene>
<evidence type="ECO:0000313" key="2">
    <source>
        <dbReference type="EMBL" id="AGA25265.1"/>
    </source>
</evidence>
<reference evidence="2 3" key="1">
    <citation type="submission" date="2012-02" db="EMBL/GenBank/DDBJ databases">
        <title>Complete sequence of chromosome of Singulisphaera acidiphila DSM 18658.</title>
        <authorList>
            <consortium name="US DOE Joint Genome Institute (JGI-PGF)"/>
            <person name="Lucas S."/>
            <person name="Copeland A."/>
            <person name="Lapidus A."/>
            <person name="Glavina del Rio T."/>
            <person name="Dalin E."/>
            <person name="Tice H."/>
            <person name="Bruce D."/>
            <person name="Goodwin L."/>
            <person name="Pitluck S."/>
            <person name="Peters L."/>
            <person name="Ovchinnikova G."/>
            <person name="Chertkov O."/>
            <person name="Kyrpides N."/>
            <person name="Mavromatis K."/>
            <person name="Ivanova N."/>
            <person name="Brettin T."/>
            <person name="Detter J.C."/>
            <person name="Han C."/>
            <person name="Larimer F."/>
            <person name="Land M."/>
            <person name="Hauser L."/>
            <person name="Markowitz V."/>
            <person name="Cheng J.-F."/>
            <person name="Hugenholtz P."/>
            <person name="Woyke T."/>
            <person name="Wu D."/>
            <person name="Tindall B."/>
            <person name="Pomrenke H."/>
            <person name="Brambilla E."/>
            <person name="Klenk H.-P."/>
            <person name="Eisen J.A."/>
        </authorList>
    </citation>
    <scope>NUCLEOTIDE SEQUENCE [LARGE SCALE GENOMIC DNA]</scope>
    <source>
        <strain evidence="3">ATCC BAA-1392 / DSM 18658 / VKM B-2454 / MOB10</strain>
    </source>
</reference>
<keyword evidence="1" id="KW-0472">Membrane</keyword>
<proteinExistence type="predicted"/>
<dbReference type="Proteomes" id="UP000010798">
    <property type="component" value="Chromosome"/>
</dbReference>
<evidence type="ECO:0000256" key="1">
    <source>
        <dbReference type="SAM" id="Phobius"/>
    </source>
</evidence>
<dbReference type="KEGG" id="saci:Sinac_0858"/>
<keyword evidence="3" id="KW-1185">Reference proteome</keyword>
<dbReference type="OrthoDB" id="264433at2"/>
<evidence type="ECO:0000313" key="3">
    <source>
        <dbReference type="Proteomes" id="UP000010798"/>
    </source>
</evidence>
<feature type="transmembrane region" description="Helical" evidence="1">
    <location>
        <begin position="62"/>
        <end position="83"/>
    </location>
</feature>